<feature type="transmembrane region" description="Helical" evidence="1">
    <location>
        <begin position="89"/>
        <end position="108"/>
    </location>
</feature>
<feature type="transmembrane region" description="Helical" evidence="1">
    <location>
        <begin position="500"/>
        <end position="522"/>
    </location>
</feature>
<protein>
    <submittedName>
        <fullName evidence="2">Uncharacterized protein</fullName>
    </submittedName>
</protein>
<dbReference type="KEGG" id="sus:Acid_7105"/>
<keyword evidence="1" id="KW-1133">Transmembrane helix</keyword>
<feature type="transmembrane region" description="Helical" evidence="1">
    <location>
        <begin position="65"/>
        <end position="83"/>
    </location>
</feature>
<name>Q01QQ3_SOLUE</name>
<feature type="transmembrane region" description="Helical" evidence="1">
    <location>
        <begin position="210"/>
        <end position="230"/>
    </location>
</feature>
<feature type="transmembrane region" description="Helical" evidence="1">
    <location>
        <begin position="436"/>
        <end position="453"/>
    </location>
</feature>
<feature type="transmembrane region" description="Helical" evidence="1">
    <location>
        <begin position="129"/>
        <end position="154"/>
    </location>
</feature>
<organism evidence="2">
    <name type="scientific">Solibacter usitatus (strain Ellin6076)</name>
    <dbReference type="NCBI Taxonomy" id="234267"/>
    <lineage>
        <taxon>Bacteria</taxon>
        <taxon>Pseudomonadati</taxon>
        <taxon>Acidobacteriota</taxon>
        <taxon>Terriglobia</taxon>
        <taxon>Bryobacterales</taxon>
        <taxon>Solibacteraceae</taxon>
        <taxon>Candidatus Solibacter</taxon>
    </lineage>
</organism>
<dbReference type="AlphaFoldDB" id="Q01QQ3"/>
<dbReference type="HOGENOM" id="CLU_492406_0_0_0"/>
<dbReference type="OrthoDB" id="105452at2"/>
<keyword evidence="1" id="KW-0812">Transmembrane</keyword>
<dbReference type="InParanoid" id="Q01QQ3"/>
<reference evidence="2" key="1">
    <citation type="submission" date="2006-10" db="EMBL/GenBank/DDBJ databases">
        <title>Complete sequence of Solibacter usitatus Ellin6076.</title>
        <authorList>
            <consortium name="US DOE Joint Genome Institute"/>
            <person name="Copeland A."/>
            <person name="Lucas S."/>
            <person name="Lapidus A."/>
            <person name="Barry K."/>
            <person name="Detter J.C."/>
            <person name="Glavina del Rio T."/>
            <person name="Hammon N."/>
            <person name="Israni S."/>
            <person name="Dalin E."/>
            <person name="Tice H."/>
            <person name="Pitluck S."/>
            <person name="Thompson L.S."/>
            <person name="Brettin T."/>
            <person name="Bruce D."/>
            <person name="Han C."/>
            <person name="Tapia R."/>
            <person name="Gilna P."/>
            <person name="Schmutz J."/>
            <person name="Larimer F."/>
            <person name="Land M."/>
            <person name="Hauser L."/>
            <person name="Kyrpides N."/>
            <person name="Mikhailova N."/>
            <person name="Janssen P.H."/>
            <person name="Kuske C.R."/>
            <person name="Richardson P."/>
        </authorList>
    </citation>
    <scope>NUCLEOTIDE SEQUENCE</scope>
    <source>
        <strain evidence="2">Ellin6076</strain>
    </source>
</reference>
<dbReference type="STRING" id="234267.Acid_7105"/>
<feature type="transmembrane region" description="Helical" evidence="1">
    <location>
        <begin position="34"/>
        <end position="53"/>
    </location>
</feature>
<accession>Q01QQ3</accession>
<keyword evidence="1" id="KW-0472">Membrane</keyword>
<dbReference type="eggNOG" id="COG0577">
    <property type="taxonomic scope" value="Bacteria"/>
</dbReference>
<evidence type="ECO:0000313" key="2">
    <source>
        <dbReference type="EMBL" id="ABJ88017.1"/>
    </source>
</evidence>
<feature type="transmembrane region" description="Helical" evidence="1">
    <location>
        <begin position="349"/>
        <end position="368"/>
    </location>
</feature>
<feature type="transmembrane region" description="Helical" evidence="1">
    <location>
        <begin position="459"/>
        <end position="480"/>
    </location>
</feature>
<feature type="transmembrane region" description="Helical" evidence="1">
    <location>
        <begin position="388"/>
        <end position="406"/>
    </location>
</feature>
<feature type="transmembrane region" description="Helical" evidence="1">
    <location>
        <begin position="528"/>
        <end position="546"/>
    </location>
</feature>
<proteinExistence type="predicted"/>
<gene>
    <name evidence="2" type="ordered locus">Acid_7105</name>
</gene>
<sequence>MNWLRKTHGVSFELVRHFLRRMFDGEWSSSPGQWSSAAIGLVSLFLPAGLLLVREGAADPTYASRYRLLAMAADYGGLHAAAIADETALITLISCVAGLIALLQWQSMFPGRRDFLAMASLPVRPRQIFAARFAAVLLFSTVVIGAMNLLPSLIAPIEFGGGWQLDSVFAAHALAQAIASCAACFFVFFAILAIQGVLLNLLPASLCARVSLHVQGLLAGVFLLGGFYSWSMKEWTPATIAALPQFGGWLPPVWFTGLHEWLTGAPGPFFTDMEQRAVLAAGIAVTISAVTYLLSYRRYRKLILESPERVARSGAWRSRLLRVLAGSPRREAIICFLAQTLARSRIHRLLWFVYLGAAAAVMLNSSLIDGALFVRSQGWVKALRFLVQFWPLACSVVILSGFHHVLSVPAELRANWIFQITESQGRAEWMSAVERFVMAWAVAPIYLVLVPVAAYVLGWAVACRLAILQLLITLCLFELLFNSWQKLPFTCSYIPGKRPLVAIVGGYVAVLCGIMPILSGMIAASSVFAPLFPFYLVDFGAIWLWLRRQRRDGWGEARLIYEDVPAVVTDLGIKDIGYGAAEPKAT</sequence>
<evidence type="ECO:0000256" key="1">
    <source>
        <dbReference type="SAM" id="Phobius"/>
    </source>
</evidence>
<feature type="transmembrane region" description="Helical" evidence="1">
    <location>
        <begin position="174"/>
        <end position="198"/>
    </location>
</feature>
<dbReference type="EMBL" id="CP000473">
    <property type="protein sequence ID" value="ABJ88017.1"/>
    <property type="molecule type" value="Genomic_DNA"/>
</dbReference>
<feature type="transmembrane region" description="Helical" evidence="1">
    <location>
        <begin position="277"/>
        <end position="296"/>
    </location>
</feature>